<feature type="chain" id="PRO_5002977593" description="Porin" evidence="1">
    <location>
        <begin position="48"/>
        <end position="108"/>
    </location>
</feature>
<evidence type="ECO:0000313" key="3">
    <source>
        <dbReference type="Proteomes" id="UP000000948"/>
    </source>
</evidence>
<evidence type="ECO:0000256" key="1">
    <source>
        <dbReference type="SAM" id="SignalP"/>
    </source>
</evidence>
<keyword evidence="1" id="KW-0732">Signal</keyword>
<reference evidence="2 3" key="1">
    <citation type="journal article" date="2009" name="Nucleic Acids Res.">
        <title>Whole-genome analyses reveal genetic instability of Acetobacter pasteurianus.</title>
        <authorList>
            <person name="Azuma Y."/>
            <person name="Hosoyama A."/>
            <person name="Matsutani M."/>
            <person name="Furuya N."/>
            <person name="Horikawa H."/>
            <person name="Harada T."/>
            <person name="Hirakawa H."/>
            <person name="Kuhara S."/>
            <person name="Matsushita K."/>
            <person name="Fujita N."/>
            <person name="Shirai M."/>
        </authorList>
    </citation>
    <scope>NUCLEOTIDE SEQUENCE [LARGE SCALE GENOMIC DNA]</scope>
    <source>
        <strain evidence="3">NBRC 105184 / IFO 3283-01</strain>
    </source>
</reference>
<dbReference type="KEGG" id="apt:APA01_23400"/>
<dbReference type="AlphaFoldDB" id="C7JF63"/>
<feature type="signal peptide" evidence="1">
    <location>
        <begin position="1"/>
        <end position="47"/>
    </location>
</feature>
<organism evidence="2 3">
    <name type="scientific">Acetobacter pasteurianus (strain NBRC 105184 / IFO 3283-01)</name>
    <dbReference type="NCBI Taxonomy" id="634452"/>
    <lineage>
        <taxon>Bacteria</taxon>
        <taxon>Pseudomonadati</taxon>
        <taxon>Pseudomonadota</taxon>
        <taxon>Alphaproteobacteria</taxon>
        <taxon>Acetobacterales</taxon>
        <taxon>Acetobacteraceae</taxon>
        <taxon>Acetobacter</taxon>
    </lineage>
</organism>
<dbReference type="EMBL" id="AP011121">
    <property type="protein sequence ID" value="BAI00453.1"/>
    <property type="molecule type" value="Genomic_DNA"/>
</dbReference>
<accession>C7JF63</accession>
<dbReference type="Proteomes" id="UP000000948">
    <property type="component" value="Chromosome"/>
</dbReference>
<protein>
    <recommendedName>
        <fullName evidence="4">Porin</fullName>
    </recommendedName>
</protein>
<evidence type="ECO:0000313" key="2">
    <source>
        <dbReference type="EMBL" id="BAI00453.1"/>
    </source>
</evidence>
<dbReference type="BioCyc" id="APAS634452:APA01_RS11895-MONOMER"/>
<proteinExistence type="predicted"/>
<evidence type="ECO:0008006" key="4">
    <source>
        <dbReference type="Google" id="ProtNLM"/>
    </source>
</evidence>
<dbReference type="HOGENOM" id="CLU_2191196_0_0_5"/>
<sequence length="108" mass="11363">MATRGKVMVALLSRFSSSRKTKLFQCGTTVLSLCAVVSAALPQSSHAAATFNFGKDQFFTLGVGVRGQYLSNDPNATPAHSGAASANDLRIYMGAQRGGPVCSDSFWV</sequence>
<dbReference type="STRING" id="634452.APA01_23400"/>
<name>C7JF63_ACEP3</name>
<dbReference type="PATRIC" id="fig|634452.3.peg.2426"/>
<gene>
    <name evidence="2" type="ordered locus">APA01_23400</name>
</gene>